<evidence type="ECO:0000256" key="1">
    <source>
        <dbReference type="SAM" id="SignalP"/>
    </source>
</evidence>
<protein>
    <recommendedName>
        <fullName evidence="4">Plastid lipid-associated protein/fibrillin conserved domain-containing protein</fullName>
    </recommendedName>
</protein>
<dbReference type="EMBL" id="JATAAI010000037">
    <property type="protein sequence ID" value="KAK1734593.1"/>
    <property type="molecule type" value="Genomic_DNA"/>
</dbReference>
<reference evidence="2" key="1">
    <citation type="submission" date="2023-06" db="EMBL/GenBank/DDBJ databases">
        <title>Survivors Of The Sea: Transcriptome response of Skeletonema marinoi to long-term dormancy.</title>
        <authorList>
            <person name="Pinder M.I.M."/>
            <person name="Kourtchenko O."/>
            <person name="Robertson E.K."/>
            <person name="Larsson T."/>
            <person name="Maumus F."/>
            <person name="Osuna-Cruz C.M."/>
            <person name="Vancaester E."/>
            <person name="Stenow R."/>
            <person name="Vandepoele K."/>
            <person name="Ploug H."/>
            <person name="Bruchert V."/>
            <person name="Godhe A."/>
            <person name="Topel M."/>
        </authorList>
    </citation>
    <scope>NUCLEOTIDE SEQUENCE</scope>
    <source>
        <strain evidence="2">R05AC</strain>
    </source>
</reference>
<dbReference type="Proteomes" id="UP001224775">
    <property type="component" value="Unassembled WGS sequence"/>
</dbReference>
<gene>
    <name evidence="2" type="ORF">QTG54_014466</name>
</gene>
<accession>A0AAD9D6F3</accession>
<feature type="signal peptide" evidence="1">
    <location>
        <begin position="1"/>
        <end position="21"/>
    </location>
</feature>
<keyword evidence="1" id="KW-0732">Signal</keyword>
<dbReference type="AlphaFoldDB" id="A0AAD9D6F3"/>
<proteinExistence type="predicted"/>
<comment type="caution">
    <text evidence="2">The sequence shown here is derived from an EMBL/GenBank/DDBJ whole genome shotgun (WGS) entry which is preliminary data.</text>
</comment>
<name>A0AAD9D6F3_9STRA</name>
<evidence type="ECO:0000313" key="2">
    <source>
        <dbReference type="EMBL" id="KAK1734593.1"/>
    </source>
</evidence>
<feature type="chain" id="PRO_5042172286" description="Plastid lipid-associated protein/fibrillin conserved domain-containing protein" evidence="1">
    <location>
        <begin position="22"/>
        <end position="287"/>
    </location>
</feature>
<evidence type="ECO:0008006" key="4">
    <source>
        <dbReference type="Google" id="ProtNLM"/>
    </source>
</evidence>
<evidence type="ECO:0000313" key="3">
    <source>
        <dbReference type="Proteomes" id="UP001224775"/>
    </source>
</evidence>
<organism evidence="2 3">
    <name type="scientific">Skeletonema marinoi</name>
    <dbReference type="NCBI Taxonomy" id="267567"/>
    <lineage>
        <taxon>Eukaryota</taxon>
        <taxon>Sar</taxon>
        <taxon>Stramenopiles</taxon>
        <taxon>Ochrophyta</taxon>
        <taxon>Bacillariophyta</taxon>
        <taxon>Coscinodiscophyceae</taxon>
        <taxon>Thalassiosirophycidae</taxon>
        <taxon>Thalassiosirales</taxon>
        <taxon>Skeletonemataceae</taxon>
        <taxon>Skeletonema</taxon>
        <taxon>Skeletonema marinoi-dohrnii complex</taxon>
    </lineage>
</organism>
<keyword evidence="3" id="KW-1185">Reference proteome</keyword>
<sequence>MTRSVSLSLVAVLAIAGSGTSFTLPDASTIRSHNFSPLHSTVSQEVPASPWFTDDENTNQSTQKLKTQFCNWERHLIEVNHTIQPAEITTLSNCLVGSRNNVPKSLDDIAGEWELVFTTVKHGIFRSSPFFLAVQEAFEYSEEKEAFGEDKATLFFKLHELQTCSWGASKIGRVAQRIDPKTGYLYSEFDTSIFSLTVIPILGWFKLLPTFGGCVVTASKAKLAVGGVLEMEVDYTTSRPVPGLQGLGEWIWSVKVPVGAVWKFLPWNKGRSADCSVTVKYVDEDFV</sequence>